<dbReference type="GO" id="GO:0046872">
    <property type="term" value="F:metal ion binding"/>
    <property type="evidence" value="ECO:0007669"/>
    <property type="project" value="UniProtKB-KW"/>
</dbReference>
<gene>
    <name evidence="20" type="ORF">H2204_010493</name>
</gene>
<evidence type="ECO:0000256" key="16">
    <source>
        <dbReference type="PIRSR" id="PIRSR603782-1"/>
    </source>
</evidence>
<evidence type="ECO:0000256" key="17">
    <source>
        <dbReference type="PIRSR" id="PIRSR603782-2"/>
    </source>
</evidence>
<evidence type="ECO:0000256" key="10">
    <source>
        <dbReference type="ARBA" id="ARBA00023136"/>
    </source>
</evidence>
<dbReference type="InterPro" id="IPR013766">
    <property type="entry name" value="Thioredoxin_domain"/>
</dbReference>
<dbReference type="GO" id="GO:0006646">
    <property type="term" value="P:phosphatidylethanolamine biosynthetic process"/>
    <property type="evidence" value="ECO:0007669"/>
    <property type="project" value="TreeGrafter"/>
</dbReference>
<comment type="caution">
    <text evidence="20">The sequence shown here is derived from an EMBL/GenBank/DDBJ whole genome shotgun (WGS) entry which is preliminary data.</text>
</comment>
<comment type="pathway">
    <text evidence="15">Phospholipid metabolism; phosphatidylethanolamine biosynthesis.</text>
</comment>
<dbReference type="PANTHER" id="PTHR10067">
    <property type="entry name" value="PHOSPHATIDYLSERINE DECARBOXYLASE"/>
    <property type="match status" value="1"/>
</dbReference>
<evidence type="ECO:0000256" key="1">
    <source>
        <dbReference type="ARBA" id="ARBA00001928"/>
    </source>
</evidence>
<dbReference type="Pfam" id="PF02666">
    <property type="entry name" value="PS_Dcarbxylase"/>
    <property type="match status" value="1"/>
</dbReference>
<evidence type="ECO:0000259" key="19">
    <source>
        <dbReference type="PROSITE" id="PS51352"/>
    </source>
</evidence>
<dbReference type="HAMAP" id="MF_00662">
    <property type="entry name" value="PS_decarb_PSD_B_type1"/>
    <property type="match status" value="1"/>
</dbReference>
<feature type="signal peptide" evidence="18">
    <location>
        <begin position="1"/>
        <end position="23"/>
    </location>
</feature>
<keyword evidence="9" id="KW-0443">Lipid metabolism</keyword>
<keyword evidence="17" id="KW-1015">Disulfide bond</keyword>
<dbReference type="SUPFAM" id="SSF52833">
    <property type="entry name" value="Thioredoxin-like"/>
    <property type="match status" value="1"/>
</dbReference>
<evidence type="ECO:0000256" key="14">
    <source>
        <dbReference type="ARBA" id="ARBA00023317"/>
    </source>
</evidence>
<dbReference type="EC" id="4.1.1.65" evidence="4"/>
<feature type="chain" id="PRO_5041437626" description="phosphatidylserine decarboxylase" evidence="18">
    <location>
        <begin position="24"/>
        <end position="475"/>
    </location>
</feature>
<keyword evidence="10" id="KW-0472">Membrane</keyword>
<dbReference type="InterPro" id="IPR003817">
    <property type="entry name" value="PS_Dcarbxylase"/>
</dbReference>
<evidence type="ECO:0000256" key="9">
    <source>
        <dbReference type="ARBA" id="ARBA00023098"/>
    </source>
</evidence>
<evidence type="ECO:0000313" key="20">
    <source>
        <dbReference type="EMBL" id="KAJ9625250.1"/>
    </source>
</evidence>
<evidence type="ECO:0000256" key="3">
    <source>
        <dbReference type="ARBA" id="ARBA00010996"/>
    </source>
</evidence>
<evidence type="ECO:0000256" key="11">
    <source>
        <dbReference type="ARBA" id="ARBA00023209"/>
    </source>
</evidence>
<keyword evidence="6" id="KW-0444">Lipid biosynthesis</keyword>
<dbReference type="PANTHER" id="PTHR10067:SF6">
    <property type="entry name" value="PHOSPHATIDYLSERINE DECARBOXYLASE PROENZYME, MITOCHONDRIAL"/>
    <property type="match status" value="1"/>
</dbReference>
<dbReference type="Pfam" id="PF02630">
    <property type="entry name" value="SCO1-SenC"/>
    <property type="match status" value="1"/>
</dbReference>
<evidence type="ECO:0000256" key="2">
    <source>
        <dbReference type="ARBA" id="ARBA00005189"/>
    </source>
</evidence>
<protein>
    <recommendedName>
        <fullName evidence="4">phosphatidylserine decarboxylase</fullName>
        <ecNumber evidence="4">4.1.1.65</ecNumber>
    </recommendedName>
</protein>
<dbReference type="InterPro" id="IPR033177">
    <property type="entry name" value="PSD-B"/>
</dbReference>
<comment type="cofactor">
    <cofactor evidence="1">
        <name>pyruvate</name>
        <dbReference type="ChEBI" id="CHEBI:15361"/>
    </cofactor>
</comment>
<dbReference type="InterPro" id="IPR036249">
    <property type="entry name" value="Thioredoxin-like_sf"/>
</dbReference>
<evidence type="ECO:0000256" key="15">
    <source>
        <dbReference type="ARBA" id="ARBA00024326"/>
    </source>
</evidence>
<keyword evidence="7" id="KW-0210">Decarboxylase</keyword>
<keyword evidence="14" id="KW-0670">Pyruvate</keyword>
<dbReference type="GO" id="GO:0004609">
    <property type="term" value="F:phosphatidylserine decarboxylase activity"/>
    <property type="evidence" value="ECO:0007669"/>
    <property type="project" value="UniProtKB-EC"/>
</dbReference>
<dbReference type="InterPro" id="IPR033178">
    <property type="entry name" value="PSD_type1_pro"/>
</dbReference>
<comment type="similarity">
    <text evidence="3">Belongs to the SCO1/2 family.</text>
</comment>
<evidence type="ECO:0000256" key="13">
    <source>
        <dbReference type="ARBA" id="ARBA00023264"/>
    </source>
</evidence>
<dbReference type="PROSITE" id="PS51352">
    <property type="entry name" value="THIOREDOXIN_2"/>
    <property type="match status" value="1"/>
</dbReference>
<sequence>MFNRNVGIILLLALAAGLGLLAAQQVFAPKPPAGQPATEAITLYPQPRALPDYNLAQSDGTRLIPGELKGHWTLVFLGFTFCPDVCPTTLAELAGAQNQWEALPDGLRPRVLFVSVDPERDTAMRLGEYAHGFHKDTLAATADIPSLERFATSLGFVFQKVPGKHFDENPEDYTLEHSASLAVLDPQGRLAGLVRPPLTTALTYVLPHRLLSSMARSLAYSDNPRVSRWLIDTVTRKFNVNLDEAANPDPRSYPTFNQFFTRALKPGARVADADPRSLVMPADGRISQLGKIDAGRIFQAKGQSFTAAELLGSAEDAKPFNEGLYATVYLSPRDYHRVHMPWTGTLRETVHVPGRLFSVGPAAVNNVPGLFARNERLVCHFDTSFGPMVSVMVGALLVSGVETVWSGEEIPHYGDRITRKDYRGRGITLQRFEEMARFNYGSTVIVLLPPGVAEFAPHLDAEHPVQLGQALAKLR</sequence>
<evidence type="ECO:0000256" key="8">
    <source>
        <dbReference type="ARBA" id="ARBA00023008"/>
    </source>
</evidence>
<dbReference type="CDD" id="cd02968">
    <property type="entry name" value="SCO"/>
    <property type="match status" value="1"/>
</dbReference>
<comment type="pathway">
    <text evidence="2">Lipid metabolism.</text>
</comment>
<evidence type="ECO:0000256" key="12">
    <source>
        <dbReference type="ARBA" id="ARBA00023239"/>
    </source>
</evidence>
<feature type="binding site" evidence="16">
    <location>
        <position position="86"/>
    </location>
    <ligand>
        <name>Cu cation</name>
        <dbReference type="ChEBI" id="CHEBI:23378"/>
    </ligand>
</feature>
<dbReference type="InterPro" id="IPR003782">
    <property type="entry name" value="SCO1/SenC"/>
</dbReference>
<keyword evidence="16" id="KW-0479">Metal-binding</keyword>
<evidence type="ECO:0000256" key="6">
    <source>
        <dbReference type="ARBA" id="ARBA00022516"/>
    </source>
</evidence>
<reference evidence="20" key="1">
    <citation type="submission" date="2022-10" db="EMBL/GenBank/DDBJ databases">
        <title>Culturing micro-colonial fungi from biological soil crusts in the Mojave desert and describing Neophaeococcomyces mojavensis, and introducing the new genera and species Taxawa tesnikishii.</title>
        <authorList>
            <person name="Kurbessoian T."/>
            <person name="Stajich J.E."/>
        </authorList>
    </citation>
    <scope>NUCLEOTIDE SEQUENCE</scope>
    <source>
        <strain evidence="20">TK_35</strain>
    </source>
</reference>
<dbReference type="NCBIfam" id="TIGR00163">
    <property type="entry name" value="PS_decarb"/>
    <property type="match status" value="1"/>
</dbReference>
<name>A0AA38XVX6_9EURO</name>
<dbReference type="AlphaFoldDB" id="A0AA38XVX6"/>
<organism evidence="20">
    <name type="scientific">Knufia peltigerae</name>
    <dbReference type="NCBI Taxonomy" id="1002370"/>
    <lineage>
        <taxon>Eukaryota</taxon>
        <taxon>Fungi</taxon>
        <taxon>Dikarya</taxon>
        <taxon>Ascomycota</taxon>
        <taxon>Pezizomycotina</taxon>
        <taxon>Eurotiomycetes</taxon>
        <taxon>Chaetothyriomycetidae</taxon>
        <taxon>Chaetothyriales</taxon>
        <taxon>Trichomeriaceae</taxon>
        <taxon>Knufia</taxon>
    </lineage>
</organism>
<evidence type="ECO:0000256" key="5">
    <source>
        <dbReference type="ARBA" id="ARBA00022475"/>
    </source>
</evidence>
<evidence type="ECO:0000256" key="18">
    <source>
        <dbReference type="SAM" id="SignalP"/>
    </source>
</evidence>
<keyword evidence="13" id="KW-1208">Phospholipid metabolism</keyword>
<dbReference type="Gene3D" id="3.40.30.10">
    <property type="entry name" value="Glutaredoxin"/>
    <property type="match status" value="1"/>
</dbReference>
<feature type="domain" description="Thioredoxin" evidence="19">
    <location>
        <begin position="44"/>
        <end position="216"/>
    </location>
</feature>
<dbReference type="EMBL" id="JAPDRN010000089">
    <property type="protein sequence ID" value="KAJ9625250.1"/>
    <property type="molecule type" value="Genomic_DNA"/>
</dbReference>
<keyword evidence="5" id="KW-1003">Cell membrane</keyword>
<keyword evidence="12" id="KW-0456">Lyase</keyword>
<keyword evidence="18" id="KW-0732">Signal</keyword>
<feature type="disulfide bond" description="Redox-active" evidence="17">
    <location>
        <begin position="82"/>
        <end position="86"/>
    </location>
</feature>
<feature type="binding site" evidence="16">
    <location>
        <position position="82"/>
    </location>
    <ligand>
        <name>Cu cation</name>
        <dbReference type="ChEBI" id="CHEBI:23378"/>
    </ligand>
</feature>
<keyword evidence="11" id="KW-0594">Phospholipid biosynthesis</keyword>
<evidence type="ECO:0000256" key="7">
    <source>
        <dbReference type="ARBA" id="ARBA00022793"/>
    </source>
</evidence>
<keyword evidence="8 16" id="KW-0186">Copper</keyword>
<accession>A0AA38XVX6</accession>
<evidence type="ECO:0000256" key="4">
    <source>
        <dbReference type="ARBA" id="ARBA00012243"/>
    </source>
</evidence>
<feature type="binding site" evidence="16">
    <location>
        <position position="177"/>
    </location>
    <ligand>
        <name>Cu cation</name>
        <dbReference type="ChEBI" id="CHEBI:23378"/>
    </ligand>
</feature>
<proteinExistence type="inferred from homology"/>